<feature type="region of interest" description="Disordered" evidence="1">
    <location>
        <begin position="362"/>
        <end position="421"/>
    </location>
</feature>
<feature type="compositionally biased region" description="Low complexity" evidence="1">
    <location>
        <begin position="363"/>
        <end position="384"/>
    </location>
</feature>
<proteinExistence type="predicted"/>
<dbReference type="Gene3D" id="1.10.167.10">
    <property type="entry name" value="Regulator of G-protein Signalling 4, domain 2"/>
    <property type="match status" value="1"/>
</dbReference>
<protein>
    <recommendedName>
        <fullName evidence="5">RGS domain-containing protein</fullName>
    </recommendedName>
</protein>
<dbReference type="STRING" id="379508.A5DZ82"/>
<dbReference type="HOGENOM" id="CLU_029881_1_1_1"/>
<dbReference type="InParanoid" id="A5DZ82"/>
<feature type="compositionally biased region" description="Low complexity" evidence="1">
    <location>
        <begin position="124"/>
        <end position="150"/>
    </location>
</feature>
<dbReference type="EMBL" id="CH981526">
    <property type="protein sequence ID" value="EDK44490.1"/>
    <property type="molecule type" value="Genomic_DNA"/>
</dbReference>
<gene>
    <name evidence="3" type="ORF">LELG_02669</name>
</gene>
<organism evidence="3 4">
    <name type="scientific">Lodderomyces elongisporus (strain ATCC 11503 / CBS 2605 / JCM 1781 / NBRC 1676 / NRRL YB-4239)</name>
    <name type="common">Yeast</name>
    <name type="synonym">Saccharomyces elongisporus</name>
    <dbReference type="NCBI Taxonomy" id="379508"/>
    <lineage>
        <taxon>Eukaryota</taxon>
        <taxon>Fungi</taxon>
        <taxon>Dikarya</taxon>
        <taxon>Ascomycota</taxon>
        <taxon>Saccharomycotina</taxon>
        <taxon>Pichiomycetes</taxon>
        <taxon>Debaryomycetaceae</taxon>
        <taxon>Candida/Lodderomyces clade</taxon>
        <taxon>Lodderomyces</taxon>
    </lineage>
</organism>
<feature type="compositionally biased region" description="Polar residues" evidence="1">
    <location>
        <begin position="246"/>
        <end position="262"/>
    </location>
</feature>
<keyword evidence="2" id="KW-0812">Transmembrane</keyword>
<dbReference type="GO" id="GO:0005886">
    <property type="term" value="C:plasma membrane"/>
    <property type="evidence" value="ECO:0007669"/>
    <property type="project" value="TreeGrafter"/>
</dbReference>
<evidence type="ECO:0000313" key="3">
    <source>
        <dbReference type="EMBL" id="EDK44490.1"/>
    </source>
</evidence>
<feature type="compositionally biased region" description="Polar residues" evidence="1">
    <location>
        <begin position="385"/>
        <end position="402"/>
    </location>
</feature>
<dbReference type="PANTHER" id="PTHR13155">
    <property type="entry name" value="A-KINASE ANCHOR PROTEINS"/>
    <property type="match status" value="1"/>
</dbReference>
<feature type="transmembrane region" description="Helical" evidence="2">
    <location>
        <begin position="537"/>
        <end position="559"/>
    </location>
</feature>
<accession>A5DZ82</accession>
<keyword evidence="2" id="KW-0472">Membrane</keyword>
<dbReference type="InterPro" id="IPR036305">
    <property type="entry name" value="RGS_sf"/>
</dbReference>
<dbReference type="AlphaFoldDB" id="A5DZ82"/>
<keyword evidence="4" id="KW-1185">Reference proteome</keyword>
<evidence type="ECO:0008006" key="5">
    <source>
        <dbReference type="Google" id="ProtNLM"/>
    </source>
</evidence>
<dbReference type="SUPFAM" id="SSF48097">
    <property type="entry name" value="Regulator of G-protein signaling, RGS"/>
    <property type="match status" value="1"/>
</dbReference>
<dbReference type="OrthoDB" id="5584247at2759"/>
<feature type="compositionally biased region" description="Polar residues" evidence="1">
    <location>
        <begin position="164"/>
        <end position="176"/>
    </location>
</feature>
<dbReference type="eggNOG" id="ENOG502QRI8">
    <property type="taxonomic scope" value="Eukaryota"/>
</dbReference>
<sequence>MYDEKYQLNFPNSNYLSNLNNLNGTNQSIHLNRLPTLGEILANKSKSPVDLFTFYQFMKDVEGKVDYLDFWFDLINHLNLCKHYVKGLRDSIVRQSGTFSHHNNNRLSQSHQSGAYTNDTLDLQQQSQQSQQSQQQPQAQQQQSQQQSQQRFSAPRNAMHRSSDSPSIPSNRQSSGARPISETSQKHKSLSSSILLDLIINDNILEENDSHRLSAFLRGDISLDNIDPKLKELIEQYNAETDAENRYSNEPLQSPLSPAFQTSARSSASLGSRSNNPFLPQQPLPKLKHLQRQEKRVSSQSHLIDQYNDDDFLDRDHDHDHDHEDDDSSVDLHPHSGDSLYDNQLDIGQADRAVHASKYVSLNSNSNNNNNNNNNNFNANANANTDTNHQQQIHNMQNTQPLAQPPNMFGDTGNLVYPQPKNKRASVINPSLLERLIRDSPAMSNKASSFVTRDNLRGSSHNLLLKYFVEDSEKNLNLPPQLNSYIIKLIEVDGRDDPDIFNYVKTFVFNKLENDHLPKFLDFTATRNINHSNFGRIITGFFFLFGAFWISFIFVFLNYRKGLRPVIVAPFFIAFYFIISSIYLVDPILAWLGLLETFSKSNGKSILRIEEKFIYKFIVKRSLWVMFLILVMTAIFTVLFSLVPGHRL</sequence>
<feature type="transmembrane region" description="Helical" evidence="2">
    <location>
        <begin position="623"/>
        <end position="643"/>
    </location>
</feature>
<evidence type="ECO:0000256" key="2">
    <source>
        <dbReference type="SAM" id="Phobius"/>
    </source>
</evidence>
<dbReference type="InterPro" id="IPR044926">
    <property type="entry name" value="RGS_subdomain_2"/>
</dbReference>
<dbReference type="KEGG" id="lel:PVL30_003515"/>
<keyword evidence="2" id="KW-1133">Transmembrane helix</keyword>
<evidence type="ECO:0000313" key="4">
    <source>
        <dbReference type="Proteomes" id="UP000001996"/>
    </source>
</evidence>
<reference evidence="3 4" key="1">
    <citation type="journal article" date="2009" name="Nature">
        <title>Evolution of pathogenicity and sexual reproduction in eight Candida genomes.</title>
        <authorList>
            <person name="Butler G."/>
            <person name="Rasmussen M.D."/>
            <person name="Lin M.F."/>
            <person name="Santos M.A."/>
            <person name="Sakthikumar S."/>
            <person name="Munro C.A."/>
            <person name="Rheinbay E."/>
            <person name="Grabherr M."/>
            <person name="Forche A."/>
            <person name="Reedy J.L."/>
            <person name="Agrafioti I."/>
            <person name="Arnaud M.B."/>
            <person name="Bates S."/>
            <person name="Brown A.J."/>
            <person name="Brunke S."/>
            <person name="Costanzo M.C."/>
            <person name="Fitzpatrick D.A."/>
            <person name="de Groot P.W."/>
            <person name="Harris D."/>
            <person name="Hoyer L.L."/>
            <person name="Hube B."/>
            <person name="Klis F.M."/>
            <person name="Kodira C."/>
            <person name="Lennard N."/>
            <person name="Logue M.E."/>
            <person name="Martin R."/>
            <person name="Neiman A.M."/>
            <person name="Nikolaou E."/>
            <person name="Quail M.A."/>
            <person name="Quinn J."/>
            <person name="Santos M.C."/>
            <person name="Schmitzberger F.F."/>
            <person name="Sherlock G."/>
            <person name="Shah P."/>
            <person name="Silverstein K.A."/>
            <person name="Skrzypek M.S."/>
            <person name="Soll D."/>
            <person name="Staggs R."/>
            <person name="Stansfield I."/>
            <person name="Stumpf M.P."/>
            <person name="Sudbery P.E."/>
            <person name="Srikantha T."/>
            <person name="Zeng Q."/>
            <person name="Berman J."/>
            <person name="Berriman M."/>
            <person name="Heitman J."/>
            <person name="Gow N.A."/>
            <person name="Lorenz M.C."/>
            <person name="Birren B.W."/>
            <person name="Kellis M."/>
            <person name="Cuomo C.A."/>
        </authorList>
    </citation>
    <scope>NUCLEOTIDE SEQUENCE [LARGE SCALE GENOMIC DNA]</scope>
    <source>
        <strain evidence="4">ATCC 11503 / BCRC 21390 / CBS 2605 / JCM 1781 / NBRC 1676 / NRRL YB-4239</strain>
    </source>
</reference>
<dbReference type="OMA" id="VYSWFGV"/>
<name>A5DZ82_LODEL</name>
<feature type="compositionally biased region" description="Low complexity" evidence="1">
    <location>
        <begin position="263"/>
        <end position="285"/>
    </location>
</feature>
<feature type="transmembrane region" description="Helical" evidence="2">
    <location>
        <begin position="566"/>
        <end position="585"/>
    </location>
</feature>
<feature type="region of interest" description="Disordered" evidence="1">
    <location>
        <begin position="122"/>
        <end position="188"/>
    </location>
</feature>
<dbReference type="FunCoup" id="A5DZ82">
    <property type="interactions" value="13"/>
</dbReference>
<evidence type="ECO:0000256" key="1">
    <source>
        <dbReference type="SAM" id="MobiDB-lite"/>
    </source>
</evidence>
<dbReference type="GO" id="GO:0008104">
    <property type="term" value="P:intracellular protein localization"/>
    <property type="evidence" value="ECO:0007669"/>
    <property type="project" value="TreeGrafter"/>
</dbReference>
<dbReference type="VEuPathDB" id="FungiDB:LELG_02669"/>
<dbReference type="Proteomes" id="UP000001996">
    <property type="component" value="Unassembled WGS sequence"/>
</dbReference>
<dbReference type="InterPro" id="IPR052246">
    <property type="entry name" value="Cell_Polariz_PKAAnc"/>
</dbReference>
<dbReference type="PANTHER" id="PTHR13155:SF1">
    <property type="entry name" value="A-KINASE ANCHOR PROTEIN 10, MITOCHONDRIAL"/>
    <property type="match status" value="1"/>
</dbReference>
<dbReference type="GeneID" id="5233468"/>
<feature type="region of interest" description="Disordered" evidence="1">
    <location>
        <begin position="244"/>
        <end position="343"/>
    </location>
</feature>